<dbReference type="SUPFAM" id="SSF47384">
    <property type="entry name" value="Homodimeric domain of signal transducing histidine kinase"/>
    <property type="match status" value="1"/>
</dbReference>
<feature type="domain" description="PAC" evidence="9">
    <location>
        <begin position="480"/>
        <end position="532"/>
    </location>
</feature>
<organism evidence="10 11">
    <name type="scientific">Raineya orbicola</name>
    <dbReference type="NCBI Taxonomy" id="2016530"/>
    <lineage>
        <taxon>Bacteria</taxon>
        <taxon>Pseudomonadati</taxon>
        <taxon>Bacteroidota</taxon>
        <taxon>Cytophagia</taxon>
        <taxon>Cytophagales</taxon>
        <taxon>Raineyaceae</taxon>
        <taxon>Raineya</taxon>
    </lineage>
</organism>
<evidence type="ECO:0000256" key="6">
    <source>
        <dbReference type="SAM" id="Coils"/>
    </source>
</evidence>
<dbReference type="InterPro" id="IPR000014">
    <property type="entry name" value="PAS"/>
</dbReference>
<dbReference type="GO" id="GO:0006355">
    <property type="term" value="P:regulation of DNA-templated transcription"/>
    <property type="evidence" value="ECO:0007669"/>
    <property type="project" value="InterPro"/>
</dbReference>
<dbReference type="InterPro" id="IPR013767">
    <property type="entry name" value="PAS_fold"/>
</dbReference>
<comment type="catalytic activity">
    <reaction evidence="1">
        <text>ATP + protein L-histidine = ADP + protein N-phospho-L-histidine.</text>
        <dbReference type="EC" id="2.7.13.3"/>
    </reaction>
</comment>
<dbReference type="InterPro" id="IPR013655">
    <property type="entry name" value="PAS_fold_3"/>
</dbReference>
<dbReference type="EC" id="2.7.13.3" evidence="2"/>
<dbReference type="SMART" id="SM00091">
    <property type="entry name" value="PAS"/>
    <property type="match status" value="2"/>
</dbReference>
<dbReference type="InterPro" id="IPR035965">
    <property type="entry name" value="PAS-like_dom_sf"/>
</dbReference>
<dbReference type="AlphaFoldDB" id="A0A2N3IJ36"/>
<dbReference type="Gene3D" id="1.10.287.130">
    <property type="match status" value="1"/>
</dbReference>
<dbReference type="InterPro" id="IPR036890">
    <property type="entry name" value="HATPase_C_sf"/>
</dbReference>
<keyword evidence="6" id="KW-0175">Coiled coil</keyword>
<dbReference type="SMART" id="SM00086">
    <property type="entry name" value="PAC"/>
    <property type="match status" value="3"/>
</dbReference>
<dbReference type="NCBIfam" id="TIGR00229">
    <property type="entry name" value="sensory_box"/>
    <property type="match status" value="3"/>
</dbReference>
<dbReference type="CDD" id="cd00130">
    <property type="entry name" value="PAS"/>
    <property type="match status" value="1"/>
</dbReference>
<dbReference type="InterPro" id="IPR036097">
    <property type="entry name" value="HisK_dim/P_sf"/>
</dbReference>
<accession>A0A2N3IJ36</accession>
<dbReference type="InterPro" id="IPR052162">
    <property type="entry name" value="Sensor_kinase/Photoreceptor"/>
</dbReference>
<evidence type="ECO:0000256" key="5">
    <source>
        <dbReference type="ARBA" id="ARBA00022777"/>
    </source>
</evidence>
<gene>
    <name evidence="10" type="ORF">Rain11_0647</name>
</gene>
<dbReference type="GO" id="GO:0000155">
    <property type="term" value="F:phosphorelay sensor kinase activity"/>
    <property type="evidence" value="ECO:0007669"/>
    <property type="project" value="InterPro"/>
</dbReference>
<dbReference type="InterPro" id="IPR003661">
    <property type="entry name" value="HisK_dim/P_dom"/>
</dbReference>
<dbReference type="SMART" id="SM00387">
    <property type="entry name" value="HATPase_c"/>
    <property type="match status" value="1"/>
</dbReference>
<dbReference type="FunFam" id="3.30.565.10:FF:000006">
    <property type="entry name" value="Sensor histidine kinase WalK"/>
    <property type="match status" value="1"/>
</dbReference>
<dbReference type="Pfam" id="PF08447">
    <property type="entry name" value="PAS_3"/>
    <property type="match status" value="1"/>
</dbReference>
<dbReference type="Gene3D" id="3.30.565.10">
    <property type="entry name" value="Histidine kinase-like ATPase, C-terminal domain"/>
    <property type="match status" value="1"/>
</dbReference>
<name>A0A2N3IJ36_9BACT</name>
<keyword evidence="4" id="KW-0808">Transferase</keyword>
<evidence type="ECO:0000259" key="9">
    <source>
        <dbReference type="PROSITE" id="PS50113"/>
    </source>
</evidence>
<dbReference type="PRINTS" id="PR00344">
    <property type="entry name" value="BCTRLSENSOR"/>
</dbReference>
<proteinExistence type="predicted"/>
<dbReference type="Pfam" id="PF13426">
    <property type="entry name" value="PAS_9"/>
    <property type="match status" value="1"/>
</dbReference>
<dbReference type="PROSITE" id="PS50109">
    <property type="entry name" value="HIS_KIN"/>
    <property type="match status" value="1"/>
</dbReference>
<evidence type="ECO:0000256" key="4">
    <source>
        <dbReference type="ARBA" id="ARBA00022679"/>
    </source>
</evidence>
<evidence type="ECO:0000256" key="1">
    <source>
        <dbReference type="ARBA" id="ARBA00000085"/>
    </source>
</evidence>
<feature type="coiled-coil region" evidence="6">
    <location>
        <begin position="361"/>
        <end position="412"/>
    </location>
</feature>
<sequence length="764" mass="88232">MLSDAEQMLTILGDTCAGIIIDEKGFLLQANAVAQRIFQLSSKHLKQFSFLKNCLNESLVENLPTKTWTGDLSYKVSEKPFFTQIIPFTESKQWLWAIYPQISETGSYIAPKLQKALQEISEGVLFVDIESGSILQANNSALKYLRYNNLEEIRTKKFTEIENDLIQQKSSNAWKRFLIEIKQRNPEPYEMISLFQQKDGSTIPVKAEVFYDENDGEAYVCVVFRDISSQDKFVEELLDSQNKKFQLLIENLEDSVLLLDEAATILYASPAAHKSWGFQSNELHGENFFDLVHPYDSSLAQKIFFEVINTRRKLFRTTFRIVFKDGSAHWMEIKAKNLLREPTINAVLVIIHNVTQQTLAEEKIIQALENEKRLNEELAKREERLKNTLELVRQKENELKKANQVLEDAQTFAKMGSWYINTKTGEIFWSRQTFISFGMNPDTDKAPNGRLELKTLIHPDDRTKLAEHFDKIVAGEIDNYELELRQYQKNQDSYKWFLTKAQAIKENGELIGVSGITLDIHERKIAEEKIRQANEELSKANSELDRFVYSVSHDLRAPISSLLGLIQLARMTDNMSQIQEYLGLQEKSIRRLDNFIKDILDYSRNARLDIQPELINFQELIENCFEQYNYMENSKRISKLIEIKGKMPFYSDKSRLNIVFNNLLSNAIKYANMRQQEPFIDVKVEVTRKQAKVIIQDNGIGIHKDHLDKVFNMFYRANDMLAGSGLGLYIVKEAINKLGGEISLESELGKGTRIHFVVPNLAKS</sequence>
<evidence type="ECO:0000259" key="8">
    <source>
        <dbReference type="PROSITE" id="PS50112"/>
    </source>
</evidence>
<reference evidence="10 11" key="1">
    <citation type="submission" date="2017-06" db="EMBL/GenBank/DDBJ databases">
        <title>Raineya orbicola gen. nov., sp. nov. a slightly thermophilic bacterium of the phylum Bacteroidetes and the description of Raineyaceae fam. nov.</title>
        <authorList>
            <person name="Albuquerque L."/>
            <person name="Polonia A.R.M."/>
            <person name="Barroso C."/>
            <person name="Froufe H.J.C."/>
            <person name="Lage O."/>
            <person name="Lobo-Da-Cunha A."/>
            <person name="Egas C."/>
            <person name="Da Costa M.S."/>
        </authorList>
    </citation>
    <scope>NUCLEOTIDE SEQUENCE [LARGE SCALE GENOMIC DNA]</scope>
    <source>
        <strain evidence="10 11">SPSPC-11</strain>
    </source>
</reference>
<dbReference type="RefSeq" id="WP_101357910.1">
    <property type="nucleotide sequence ID" value="NZ_NKXO01000008.1"/>
</dbReference>
<evidence type="ECO:0000256" key="2">
    <source>
        <dbReference type="ARBA" id="ARBA00012438"/>
    </source>
</evidence>
<dbReference type="InterPro" id="IPR000700">
    <property type="entry name" value="PAS-assoc_C"/>
</dbReference>
<dbReference type="Pfam" id="PF00512">
    <property type="entry name" value="HisKA"/>
    <property type="match status" value="1"/>
</dbReference>
<dbReference type="CDD" id="cd00082">
    <property type="entry name" value="HisKA"/>
    <property type="match status" value="1"/>
</dbReference>
<feature type="domain" description="PAS" evidence="8">
    <location>
        <begin position="241"/>
        <end position="311"/>
    </location>
</feature>
<dbReference type="Pfam" id="PF02518">
    <property type="entry name" value="HATPase_c"/>
    <property type="match status" value="1"/>
</dbReference>
<keyword evidence="3" id="KW-0597">Phosphoprotein</keyword>
<keyword evidence="5" id="KW-0418">Kinase</keyword>
<dbReference type="SUPFAM" id="SSF55785">
    <property type="entry name" value="PYP-like sensor domain (PAS domain)"/>
    <property type="match status" value="3"/>
</dbReference>
<dbReference type="SMART" id="SM00388">
    <property type="entry name" value="HisKA"/>
    <property type="match status" value="1"/>
</dbReference>
<dbReference type="CDD" id="cd00075">
    <property type="entry name" value="HATPase"/>
    <property type="match status" value="1"/>
</dbReference>
<dbReference type="OrthoDB" id="9766459at2"/>
<dbReference type="SUPFAM" id="SSF55874">
    <property type="entry name" value="ATPase domain of HSP90 chaperone/DNA topoisomerase II/histidine kinase"/>
    <property type="match status" value="1"/>
</dbReference>
<dbReference type="InterPro" id="IPR001610">
    <property type="entry name" value="PAC"/>
</dbReference>
<dbReference type="InterPro" id="IPR005467">
    <property type="entry name" value="His_kinase_dom"/>
</dbReference>
<dbReference type="Gene3D" id="3.30.450.20">
    <property type="entry name" value="PAS domain"/>
    <property type="match status" value="3"/>
</dbReference>
<dbReference type="PROSITE" id="PS50112">
    <property type="entry name" value="PAS"/>
    <property type="match status" value="1"/>
</dbReference>
<dbReference type="Proteomes" id="UP000233387">
    <property type="component" value="Unassembled WGS sequence"/>
</dbReference>
<feature type="domain" description="Histidine kinase" evidence="7">
    <location>
        <begin position="550"/>
        <end position="762"/>
    </location>
</feature>
<protein>
    <recommendedName>
        <fullName evidence="2">histidine kinase</fullName>
        <ecNumber evidence="2">2.7.13.3</ecNumber>
    </recommendedName>
</protein>
<dbReference type="PANTHER" id="PTHR43304">
    <property type="entry name" value="PHYTOCHROME-LIKE PROTEIN CPH1"/>
    <property type="match status" value="1"/>
</dbReference>
<evidence type="ECO:0000259" key="7">
    <source>
        <dbReference type="PROSITE" id="PS50109"/>
    </source>
</evidence>
<dbReference type="EMBL" id="NKXO01000008">
    <property type="protein sequence ID" value="PKQ70268.1"/>
    <property type="molecule type" value="Genomic_DNA"/>
</dbReference>
<dbReference type="PROSITE" id="PS50113">
    <property type="entry name" value="PAC"/>
    <property type="match status" value="1"/>
</dbReference>
<evidence type="ECO:0000313" key="11">
    <source>
        <dbReference type="Proteomes" id="UP000233387"/>
    </source>
</evidence>
<dbReference type="Pfam" id="PF00989">
    <property type="entry name" value="PAS"/>
    <property type="match status" value="1"/>
</dbReference>
<evidence type="ECO:0000256" key="3">
    <source>
        <dbReference type="ARBA" id="ARBA00022553"/>
    </source>
</evidence>
<evidence type="ECO:0000313" key="10">
    <source>
        <dbReference type="EMBL" id="PKQ70268.1"/>
    </source>
</evidence>
<dbReference type="InterPro" id="IPR003594">
    <property type="entry name" value="HATPase_dom"/>
</dbReference>
<comment type="caution">
    <text evidence="10">The sequence shown here is derived from an EMBL/GenBank/DDBJ whole genome shotgun (WGS) entry which is preliminary data.</text>
</comment>
<dbReference type="PANTHER" id="PTHR43304:SF1">
    <property type="entry name" value="PAC DOMAIN-CONTAINING PROTEIN"/>
    <property type="match status" value="1"/>
</dbReference>
<keyword evidence="11" id="KW-1185">Reference proteome</keyword>
<dbReference type="InterPro" id="IPR004358">
    <property type="entry name" value="Sig_transdc_His_kin-like_C"/>
</dbReference>